<dbReference type="KEGG" id="nfn:NFRAN_1680"/>
<evidence type="ECO:0000313" key="1">
    <source>
        <dbReference type="EMBL" id="VFJ14002.1"/>
    </source>
</evidence>
<dbReference type="AlphaFoldDB" id="A0A484IEC5"/>
<gene>
    <name evidence="1" type="ORF">NFRAN_1680</name>
</gene>
<organism evidence="1 2">
    <name type="scientific">Candidatus Nitrosocosmicus franklandianus</name>
    <dbReference type="NCBI Taxonomy" id="1798806"/>
    <lineage>
        <taxon>Archaea</taxon>
        <taxon>Nitrososphaerota</taxon>
        <taxon>Nitrososphaeria</taxon>
        <taxon>Nitrososphaerales</taxon>
        <taxon>Nitrososphaeraceae</taxon>
        <taxon>Candidatus Nitrosocosmicus</taxon>
    </lineage>
</organism>
<sequence length="69" mass="8191">MAENSVRHINTIKELECLKYEYQIRCSHYRLEYSPKDNIITCSICGKIWNFVEEKGFSNLIQVYNAEVD</sequence>
<name>A0A484IEC5_9ARCH</name>
<dbReference type="EMBL" id="LR216287">
    <property type="protein sequence ID" value="VFJ14002.1"/>
    <property type="molecule type" value="Genomic_DNA"/>
</dbReference>
<proteinExistence type="predicted"/>
<dbReference type="Proteomes" id="UP000294299">
    <property type="component" value="Chromosome NFRAN"/>
</dbReference>
<keyword evidence="2" id="KW-1185">Reference proteome</keyword>
<reference evidence="1 2" key="1">
    <citation type="submission" date="2019-02" db="EMBL/GenBank/DDBJ databases">
        <authorList>
            <person name="Lehtovirta-Morley E L."/>
        </authorList>
    </citation>
    <scope>NUCLEOTIDE SEQUENCE [LARGE SCALE GENOMIC DNA]</scope>
    <source>
        <strain evidence="1">NFRAN1</strain>
    </source>
</reference>
<protein>
    <submittedName>
        <fullName evidence="1">Uncharacterized protein</fullName>
    </submittedName>
</protein>
<accession>A0A484IEC5</accession>
<evidence type="ECO:0000313" key="2">
    <source>
        <dbReference type="Proteomes" id="UP000294299"/>
    </source>
</evidence>